<dbReference type="RefSeq" id="WP_214432490.1">
    <property type="nucleotide sequence ID" value="NZ_CAWPUQ010000220.1"/>
</dbReference>
<dbReference type="PANTHER" id="PTHR47432:SF1">
    <property type="entry name" value="CELL WALL ASSEMBLY REGULATOR SMI1"/>
    <property type="match status" value="1"/>
</dbReference>
<keyword evidence="3" id="KW-1185">Reference proteome</keyword>
<dbReference type="Proteomes" id="UP000662314">
    <property type="component" value="Unassembled WGS sequence"/>
</dbReference>
<dbReference type="InterPro" id="IPR037883">
    <property type="entry name" value="Knr4/Smi1-like_sf"/>
</dbReference>
<dbReference type="PANTHER" id="PTHR47432">
    <property type="entry name" value="CELL WALL ASSEMBLY REGULATOR SMI1"/>
    <property type="match status" value="1"/>
</dbReference>
<accession>A0A8J7LE10</accession>
<dbReference type="SMART" id="SM00860">
    <property type="entry name" value="SMI1_KNR4"/>
    <property type="match status" value="1"/>
</dbReference>
<organism evidence="2 3">
    <name type="scientific">Dendronalium phyllosphericum CENA369</name>
    <dbReference type="NCBI Taxonomy" id="1725256"/>
    <lineage>
        <taxon>Bacteria</taxon>
        <taxon>Bacillati</taxon>
        <taxon>Cyanobacteriota</taxon>
        <taxon>Cyanophyceae</taxon>
        <taxon>Nostocales</taxon>
        <taxon>Nostocaceae</taxon>
        <taxon>Dendronalium</taxon>
        <taxon>Dendronalium phyllosphericum</taxon>
    </lineage>
</organism>
<sequence>MKEILTRIETWFKKHLPEVLDSLNPAATEEEILELENQMQFELPPSFKELYKWHNGQMSRYYPGLFYGLEFLSLPEIHRNWQVWAQLVDEGINKDILGQSHSPGKVKEIYASKKWIPFAYDCGGNHLGIDLDPGKKGKVGQVINFGRDEDVKFVFADDLESFLNWFITQLESGNYIISSEDEDSISFSTKNPEMSHFLDYWKVITQGKL</sequence>
<comment type="caution">
    <text evidence="2">The sequence shown here is derived from an EMBL/GenBank/DDBJ whole genome shotgun (WGS) entry which is preliminary data.</text>
</comment>
<name>A0A8J7LE10_9NOST</name>
<evidence type="ECO:0000313" key="2">
    <source>
        <dbReference type="EMBL" id="MBH8573671.1"/>
    </source>
</evidence>
<dbReference type="Gene3D" id="3.40.1580.10">
    <property type="entry name" value="SMI1/KNR4-like"/>
    <property type="match status" value="1"/>
</dbReference>
<dbReference type="AlphaFoldDB" id="A0A8J7LE10"/>
<evidence type="ECO:0000259" key="1">
    <source>
        <dbReference type="SMART" id="SM00860"/>
    </source>
</evidence>
<protein>
    <submittedName>
        <fullName evidence="2">SMI1/KNR4 family protein</fullName>
    </submittedName>
</protein>
<evidence type="ECO:0000313" key="3">
    <source>
        <dbReference type="Proteomes" id="UP000662314"/>
    </source>
</evidence>
<gene>
    <name evidence="2" type="ORF">I8752_11705</name>
</gene>
<dbReference type="Pfam" id="PF09346">
    <property type="entry name" value="SMI1_KNR4"/>
    <property type="match status" value="1"/>
</dbReference>
<dbReference type="SUPFAM" id="SSF160631">
    <property type="entry name" value="SMI1/KNR4-like"/>
    <property type="match status" value="1"/>
</dbReference>
<reference evidence="2 3" key="1">
    <citation type="journal article" date="2021" name="Int. J. Syst. Evol. Microbiol.">
        <title>Amazonocrinis nigriterrae gen. nov., sp. nov., Atlanticothrix silvestris gen. nov., sp. nov. and Dendronalium phyllosphericum gen. nov., sp. nov., nostocacean cyanobacteria from Brazilian environments.</title>
        <authorList>
            <person name="Alvarenga D.O."/>
            <person name="Andreote A.P.D."/>
            <person name="Branco L.H.Z."/>
            <person name="Delbaje E."/>
            <person name="Cruz R.B."/>
            <person name="Varani A.M."/>
            <person name="Fiore M.F."/>
        </authorList>
    </citation>
    <scope>NUCLEOTIDE SEQUENCE [LARGE SCALE GENOMIC DNA]</scope>
    <source>
        <strain evidence="2 3">CENA369</strain>
    </source>
</reference>
<feature type="domain" description="Knr4/Smi1-like" evidence="1">
    <location>
        <begin position="26"/>
        <end position="165"/>
    </location>
</feature>
<dbReference type="EMBL" id="JAECZA010000040">
    <property type="protein sequence ID" value="MBH8573671.1"/>
    <property type="molecule type" value="Genomic_DNA"/>
</dbReference>
<dbReference type="InterPro" id="IPR018958">
    <property type="entry name" value="Knr4/Smi1-like_dom"/>
</dbReference>
<dbReference type="InterPro" id="IPR051873">
    <property type="entry name" value="KNR4/SMI1_regulator"/>
</dbReference>
<proteinExistence type="predicted"/>